<keyword evidence="1" id="KW-1133">Transmembrane helix</keyword>
<evidence type="ECO:0000313" key="3">
    <source>
        <dbReference type="RefSeq" id="XP_022291741.1"/>
    </source>
</evidence>
<dbReference type="Gene3D" id="2.170.300.10">
    <property type="entry name" value="Tie2 ligand-binding domain superfamily"/>
    <property type="match status" value="1"/>
</dbReference>
<name>A0A8B8AKQ3_CRAVI</name>
<organism evidence="2 3">
    <name type="scientific">Crassostrea virginica</name>
    <name type="common">Eastern oyster</name>
    <dbReference type="NCBI Taxonomy" id="6565"/>
    <lineage>
        <taxon>Eukaryota</taxon>
        <taxon>Metazoa</taxon>
        <taxon>Spiralia</taxon>
        <taxon>Lophotrochozoa</taxon>
        <taxon>Mollusca</taxon>
        <taxon>Bivalvia</taxon>
        <taxon>Autobranchia</taxon>
        <taxon>Pteriomorphia</taxon>
        <taxon>Ostreida</taxon>
        <taxon>Ostreoidea</taxon>
        <taxon>Ostreidae</taxon>
        <taxon>Crassostrea</taxon>
    </lineage>
</organism>
<dbReference type="Proteomes" id="UP000694844">
    <property type="component" value="Chromosome 7"/>
</dbReference>
<dbReference type="AlphaFoldDB" id="A0A8B8AKQ3"/>
<dbReference type="KEGG" id="cvn:111103036"/>
<proteinExistence type="predicted"/>
<dbReference type="RefSeq" id="XP_022291741.1">
    <property type="nucleotide sequence ID" value="XM_022436033.1"/>
</dbReference>
<keyword evidence="1" id="KW-0812">Transmembrane</keyword>
<keyword evidence="1" id="KW-0472">Membrane</keyword>
<keyword evidence="2" id="KW-1185">Reference proteome</keyword>
<accession>A0A8B8AKQ3</accession>
<feature type="transmembrane region" description="Helical" evidence="1">
    <location>
        <begin position="96"/>
        <end position="116"/>
    </location>
</feature>
<dbReference type="GeneID" id="111103036"/>
<evidence type="ECO:0000256" key="1">
    <source>
        <dbReference type="SAM" id="Phobius"/>
    </source>
</evidence>
<reference evidence="3" key="1">
    <citation type="submission" date="2025-08" db="UniProtKB">
        <authorList>
            <consortium name="RefSeq"/>
        </authorList>
    </citation>
    <scope>IDENTIFICATION</scope>
    <source>
        <tissue evidence="3">Whole sample</tissue>
    </source>
</reference>
<protein>
    <submittedName>
        <fullName evidence="3">Uncharacterized protein LOC111103036</fullName>
    </submittedName>
</protein>
<evidence type="ECO:0000313" key="2">
    <source>
        <dbReference type="Proteomes" id="UP000694844"/>
    </source>
</evidence>
<gene>
    <name evidence="3" type="primary">LOC111103036</name>
</gene>
<sequence>MLGYYGTSCSSRCMFPYYGNGCQFHCNCTMEHCNFMSGCPSPHSYDDTSLPQILETSPAVNGTDISLPQIRETSTAMNRTEHRHQRSVPHRQSLQYTVLLTSSCILGSIFLVLAIISCAINRRSCETLLS</sequence>